<protein>
    <submittedName>
        <fullName evidence="2">AzlD domain-containing protein</fullName>
    </submittedName>
</protein>
<reference evidence="2" key="1">
    <citation type="submission" date="2022-08" db="EMBL/GenBank/DDBJ databases">
        <authorList>
            <person name="Tistechok S."/>
            <person name="Samborskyy M."/>
            <person name="Roman I."/>
        </authorList>
    </citation>
    <scope>NUCLEOTIDE SEQUENCE</scope>
    <source>
        <strain evidence="2">DSM 103496</strain>
    </source>
</reference>
<keyword evidence="1" id="KW-0812">Transmembrane</keyword>
<keyword evidence="1" id="KW-0472">Membrane</keyword>
<feature type="transmembrane region" description="Helical" evidence="1">
    <location>
        <begin position="41"/>
        <end position="58"/>
    </location>
</feature>
<keyword evidence="3" id="KW-1185">Reference proteome</keyword>
<comment type="caution">
    <text evidence="2">The sequence shown here is derived from an EMBL/GenBank/DDBJ whole genome shotgun (WGS) entry which is preliminary data.</text>
</comment>
<dbReference type="InterPro" id="IPR008407">
    <property type="entry name" value="Brnchd-chn_aa_trnsp_AzlD"/>
</dbReference>
<dbReference type="Pfam" id="PF05437">
    <property type="entry name" value="AzlD"/>
    <property type="match status" value="1"/>
</dbReference>
<dbReference type="EMBL" id="JANYMP010000007">
    <property type="protein sequence ID" value="MCS7478618.1"/>
    <property type="molecule type" value="Genomic_DNA"/>
</dbReference>
<sequence length="105" mass="10846">MPDHGYVWAAVGLSFAITWLLRALPFAVLAPLRDSAVVAHLGPRLPVGAMLVLAVYTVRDVEPSSALAVGAGLAATVGLHLWRRNAMLSVLGGTAVHVALLSALG</sequence>
<dbReference type="AlphaFoldDB" id="A0A9X3A250"/>
<gene>
    <name evidence="2" type="ORF">NZH93_17290</name>
</gene>
<accession>A0A9X3A250</accession>
<dbReference type="Proteomes" id="UP001141259">
    <property type="component" value="Unassembled WGS sequence"/>
</dbReference>
<evidence type="ECO:0000256" key="1">
    <source>
        <dbReference type="SAM" id="Phobius"/>
    </source>
</evidence>
<keyword evidence="1" id="KW-1133">Transmembrane helix</keyword>
<evidence type="ECO:0000313" key="2">
    <source>
        <dbReference type="EMBL" id="MCS7478618.1"/>
    </source>
</evidence>
<evidence type="ECO:0000313" key="3">
    <source>
        <dbReference type="Proteomes" id="UP001141259"/>
    </source>
</evidence>
<feature type="transmembrane region" description="Helical" evidence="1">
    <location>
        <begin position="64"/>
        <end position="82"/>
    </location>
</feature>
<feature type="transmembrane region" description="Helical" evidence="1">
    <location>
        <begin position="6"/>
        <end position="29"/>
    </location>
</feature>
<dbReference type="RefSeq" id="WP_259624124.1">
    <property type="nucleotide sequence ID" value="NZ_JANYMP010000007.1"/>
</dbReference>
<organism evidence="2 3">
    <name type="scientific">Umezawaea endophytica</name>
    <dbReference type="NCBI Taxonomy" id="1654476"/>
    <lineage>
        <taxon>Bacteria</taxon>
        <taxon>Bacillati</taxon>
        <taxon>Actinomycetota</taxon>
        <taxon>Actinomycetes</taxon>
        <taxon>Pseudonocardiales</taxon>
        <taxon>Pseudonocardiaceae</taxon>
        <taxon>Umezawaea</taxon>
    </lineage>
</organism>
<name>A0A9X3A250_9PSEU</name>
<proteinExistence type="predicted"/>